<evidence type="ECO:0000256" key="1">
    <source>
        <dbReference type="ARBA" id="ARBA00004141"/>
    </source>
</evidence>
<proteinExistence type="inferred from homology"/>
<dbReference type="eggNOG" id="ENOG502STKZ">
    <property type="taxonomic scope" value="Eukaryota"/>
</dbReference>
<evidence type="ECO:0000256" key="6">
    <source>
        <dbReference type="SAM" id="Phobius"/>
    </source>
</evidence>
<feature type="transmembrane region" description="Helical" evidence="6">
    <location>
        <begin position="28"/>
        <end position="47"/>
    </location>
</feature>
<dbReference type="AlphaFoldDB" id="R8BNK3"/>
<dbReference type="PANTHER" id="PTHR35042:SF1">
    <property type="entry name" value="DUF1772-DOMAIN-CONTAINING PROTEIN"/>
    <property type="match status" value="1"/>
</dbReference>
<reference evidence="8" key="1">
    <citation type="journal article" date="2013" name="Genome Announc.">
        <title>Draft genome sequence of the ascomycete Phaeoacremonium aleophilum strain UCR-PA7, a causal agent of the esca disease complex in grapevines.</title>
        <authorList>
            <person name="Blanco-Ulate B."/>
            <person name="Rolshausen P."/>
            <person name="Cantu D."/>
        </authorList>
    </citation>
    <scope>NUCLEOTIDE SEQUENCE [LARGE SCALE GENOMIC DNA]</scope>
    <source>
        <strain evidence="8">UCR-PA7</strain>
    </source>
</reference>
<dbReference type="GO" id="GO:0016020">
    <property type="term" value="C:membrane"/>
    <property type="evidence" value="ECO:0007669"/>
    <property type="project" value="UniProtKB-SubCell"/>
</dbReference>
<dbReference type="Pfam" id="PF08592">
    <property type="entry name" value="Anthrone_oxy"/>
    <property type="match status" value="1"/>
</dbReference>
<evidence type="ECO:0000256" key="2">
    <source>
        <dbReference type="ARBA" id="ARBA00022692"/>
    </source>
</evidence>
<evidence type="ECO:0000256" key="4">
    <source>
        <dbReference type="ARBA" id="ARBA00023136"/>
    </source>
</evidence>
<sequence length="103" mass="10909">MLGPQMALVSMLGYAYLIYDRRSQGQSYSGYAAAAGLSLAIMPYTIILMSPTNNALLGVASGATKTLSESAVRELLVKWKGLNLVRSVIPFVGAVLGLWSLVA</sequence>
<evidence type="ECO:0000313" key="7">
    <source>
        <dbReference type="EMBL" id="EOO00850.1"/>
    </source>
</evidence>
<keyword evidence="8" id="KW-1185">Reference proteome</keyword>
<keyword evidence="3 6" id="KW-1133">Transmembrane helix</keyword>
<dbReference type="RefSeq" id="XP_007914550.1">
    <property type="nucleotide sequence ID" value="XM_007916359.1"/>
</dbReference>
<accession>R8BNK3</accession>
<dbReference type="EMBL" id="KB933061">
    <property type="protein sequence ID" value="EOO00850.1"/>
    <property type="molecule type" value="Genomic_DNA"/>
</dbReference>
<comment type="similarity">
    <text evidence="5">Belongs to the anthrone oxygenase family.</text>
</comment>
<dbReference type="InterPro" id="IPR013901">
    <property type="entry name" value="Anthrone_oxy"/>
</dbReference>
<dbReference type="PANTHER" id="PTHR35042">
    <property type="entry name" value="ANTHRONE OXYGENASE ENCC"/>
    <property type="match status" value="1"/>
</dbReference>
<keyword evidence="2 6" id="KW-0812">Transmembrane</keyword>
<protein>
    <submittedName>
        <fullName evidence="7">Uncharacterized protein</fullName>
    </submittedName>
</protein>
<evidence type="ECO:0000313" key="8">
    <source>
        <dbReference type="Proteomes" id="UP000014074"/>
    </source>
</evidence>
<evidence type="ECO:0000256" key="5">
    <source>
        <dbReference type="ARBA" id="ARBA00034313"/>
    </source>
</evidence>
<comment type="subcellular location">
    <subcellularLocation>
        <location evidence="1">Membrane</location>
        <topology evidence="1">Multi-pass membrane protein</topology>
    </subcellularLocation>
</comment>
<dbReference type="OrthoDB" id="5954308at2759"/>
<gene>
    <name evidence="7" type="ORF">UCRPA7_3694</name>
</gene>
<evidence type="ECO:0000256" key="3">
    <source>
        <dbReference type="ARBA" id="ARBA00022989"/>
    </source>
</evidence>
<dbReference type="Proteomes" id="UP000014074">
    <property type="component" value="Unassembled WGS sequence"/>
</dbReference>
<dbReference type="KEGG" id="tmn:UCRPA7_3694"/>
<organism evidence="7 8">
    <name type="scientific">Phaeoacremonium minimum (strain UCR-PA7)</name>
    <name type="common">Esca disease fungus</name>
    <name type="synonym">Togninia minima</name>
    <dbReference type="NCBI Taxonomy" id="1286976"/>
    <lineage>
        <taxon>Eukaryota</taxon>
        <taxon>Fungi</taxon>
        <taxon>Dikarya</taxon>
        <taxon>Ascomycota</taxon>
        <taxon>Pezizomycotina</taxon>
        <taxon>Sordariomycetes</taxon>
        <taxon>Sordariomycetidae</taxon>
        <taxon>Togniniales</taxon>
        <taxon>Togniniaceae</taxon>
        <taxon>Phaeoacremonium</taxon>
    </lineage>
</organism>
<dbReference type="GeneID" id="19324066"/>
<name>R8BNK3_PHAM7</name>
<keyword evidence="4 6" id="KW-0472">Membrane</keyword>
<dbReference type="HOGENOM" id="CLU_178724_0_0_1"/>
<feature type="transmembrane region" description="Helical" evidence="6">
    <location>
        <begin position="84"/>
        <end position="102"/>
    </location>
</feature>